<evidence type="ECO:0000256" key="3">
    <source>
        <dbReference type="ARBA" id="ARBA00022801"/>
    </source>
</evidence>
<comment type="caution">
    <text evidence="5">The sequence shown here is derived from an EMBL/GenBank/DDBJ whole genome shotgun (WGS) entry which is preliminary data.</text>
</comment>
<feature type="domain" description="Ubiquitin-like protease family profile" evidence="4">
    <location>
        <begin position="109"/>
        <end position="227"/>
    </location>
</feature>
<dbReference type="InterPro" id="IPR003653">
    <property type="entry name" value="Peptidase_C48_C"/>
</dbReference>
<name>A0A250XPA4_9CHLO</name>
<accession>A0A250XPA4</accession>
<evidence type="ECO:0000313" key="6">
    <source>
        <dbReference type="Proteomes" id="UP000232323"/>
    </source>
</evidence>
<gene>
    <name evidence="5" type="ORF">CEUSTIGMA_g12335.t1</name>
</gene>
<dbReference type="InterPro" id="IPR038765">
    <property type="entry name" value="Papain-like_cys_pep_sf"/>
</dbReference>
<evidence type="ECO:0000313" key="5">
    <source>
        <dbReference type="EMBL" id="GAX84914.1"/>
    </source>
</evidence>
<protein>
    <recommendedName>
        <fullName evidence="4">Ubiquitin-like protease family profile domain-containing protein</fullName>
    </recommendedName>
</protein>
<dbReference type="AlphaFoldDB" id="A0A250XPA4"/>
<organism evidence="5 6">
    <name type="scientific">Chlamydomonas eustigma</name>
    <dbReference type="NCBI Taxonomy" id="1157962"/>
    <lineage>
        <taxon>Eukaryota</taxon>
        <taxon>Viridiplantae</taxon>
        <taxon>Chlorophyta</taxon>
        <taxon>core chlorophytes</taxon>
        <taxon>Chlorophyceae</taxon>
        <taxon>CS clade</taxon>
        <taxon>Chlamydomonadales</taxon>
        <taxon>Chlamydomonadaceae</taxon>
        <taxon>Chlamydomonas</taxon>
    </lineage>
</organism>
<keyword evidence="6" id="KW-1185">Reference proteome</keyword>
<dbReference type="Gene3D" id="3.40.395.10">
    <property type="entry name" value="Adenoviral Proteinase, Chain A"/>
    <property type="match status" value="1"/>
</dbReference>
<keyword evidence="2" id="KW-0645">Protease</keyword>
<dbReference type="Proteomes" id="UP000232323">
    <property type="component" value="Unassembled WGS sequence"/>
</dbReference>
<dbReference type="EMBL" id="BEGY01000141">
    <property type="protein sequence ID" value="GAX84914.1"/>
    <property type="molecule type" value="Genomic_DNA"/>
</dbReference>
<dbReference type="GO" id="GO:0006508">
    <property type="term" value="P:proteolysis"/>
    <property type="evidence" value="ECO:0007669"/>
    <property type="project" value="UniProtKB-KW"/>
</dbReference>
<dbReference type="GO" id="GO:0008234">
    <property type="term" value="F:cysteine-type peptidase activity"/>
    <property type="evidence" value="ECO:0007669"/>
    <property type="project" value="InterPro"/>
</dbReference>
<evidence type="ECO:0000256" key="1">
    <source>
        <dbReference type="ARBA" id="ARBA00005234"/>
    </source>
</evidence>
<sequence>MAKALQLYLSSEVGGSSGSTAAKKFKENYSWLWTSTPMILENGELESSVWVSWRKVFISVGAVVTDLFQLPPSCAVSRTSLTRLTPGKWMGTDVIDACLSLIEKNWSGCDRVFVPMHKLQLGHWMACLVIVLSDKTVTIYDSIEGKDYTREFNGILEMIEYINSCMDLRIMERDTWKLQCAEVLAAKNGNVHTWDLQDNTFDCRILMVMYALHLYTGSAMAIKKEKMSHQRLIWLDRIVRNSVVVHDEDDI</sequence>
<evidence type="ECO:0000259" key="4">
    <source>
        <dbReference type="Pfam" id="PF02902"/>
    </source>
</evidence>
<keyword evidence="3" id="KW-0378">Hydrolase</keyword>
<dbReference type="Pfam" id="PF02902">
    <property type="entry name" value="Peptidase_C48"/>
    <property type="match status" value="1"/>
</dbReference>
<proteinExistence type="inferred from homology"/>
<evidence type="ECO:0000256" key="2">
    <source>
        <dbReference type="ARBA" id="ARBA00022670"/>
    </source>
</evidence>
<reference evidence="5 6" key="1">
    <citation type="submission" date="2017-08" db="EMBL/GenBank/DDBJ databases">
        <title>Acidophilic green algal genome provides insights into adaptation to an acidic environment.</title>
        <authorList>
            <person name="Hirooka S."/>
            <person name="Hirose Y."/>
            <person name="Kanesaki Y."/>
            <person name="Higuchi S."/>
            <person name="Fujiwara T."/>
            <person name="Onuma R."/>
            <person name="Era A."/>
            <person name="Ohbayashi R."/>
            <person name="Uzuka A."/>
            <person name="Nozaki H."/>
            <person name="Yoshikawa H."/>
            <person name="Miyagishima S.Y."/>
        </authorList>
    </citation>
    <scope>NUCLEOTIDE SEQUENCE [LARGE SCALE GENOMIC DNA]</scope>
    <source>
        <strain evidence="5 6">NIES-2499</strain>
    </source>
</reference>
<dbReference type="SUPFAM" id="SSF54001">
    <property type="entry name" value="Cysteine proteinases"/>
    <property type="match status" value="1"/>
</dbReference>
<comment type="similarity">
    <text evidence="1">Belongs to the peptidase C48 family.</text>
</comment>